<feature type="region of interest" description="Disordered" evidence="1">
    <location>
        <begin position="966"/>
        <end position="989"/>
    </location>
</feature>
<dbReference type="OrthoDB" id="381824at2759"/>
<evidence type="ECO:0000313" key="2">
    <source>
        <dbReference type="EMBL" id="VEV56584.1"/>
    </source>
</evidence>
<feature type="compositionally biased region" description="Basic residues" evidence="1">
    <location>
        <begin position="1237"/>
        <end position="1246"/>
    </location>
</feature>
<proteinExistence type="predicted"/>
<feature type="region of interest" description="Disordered" evidence="1">
    <location>
        <begin position="1016"/>
        <end position="1045"/>
    </location>
</feature>
<dbReference type="RefSeq" id="XP_008624952.1">
    <property type="nucleotide sequence ID" value="XM_008626730.1"/>
</dbReference>
<accession>A0A449BT08</accession>
<dbReference type="EMBL" id="LR215065">
    <property type="protein sequence ID" value="VEV56584.1"/>
    <property type="molecule type" value="Genomic_DNA"/>
</dbReference>
<name>A0A449BT08_PLAVN</name>
<dbReference type="VEuPathDB" id="PlasmoDB:PVVCY_0903950"/>
<evidence type="ECO:0000256" key="1">
    <source>
        <dbReference type="SAM" id="MobiDB-lite"/>
    </source>
</evidence>
<feature type="region of interest" description="Disordered" evidence="1">
    <location>
        <begin position="281"/>
        <end position="329"/>
    </location>
</feature>
<feature type="compositionally biased region" description="Basic and acidic residues" evidence="1">
    <location>
        <begin position="477"/>
        <end position="491"/>
    </location>
</feature>
<feature type="compositionally biased region" description="Basic and acidic residues" evidence="1">
    <location>
        <begin position="1163"/>
        <end position="1173"/>
    </location>
</feature>
<feature type="region of interest" description="Disordered" evidence="1">
    <location>
        <begin position="711"/>
        <end position="817"/>
    </location>
</feature>
<feature type="compositionally biased region" description="Low complexity" evidence="1">
    <location>
        <begin position="731"/>
        <end position="742"/>
    </location>
</feature>
<sequence length="2016" mass="234107">MEKKTKERGIYGKTNLVIENQINNANNLKYDDDSKNSVAYSDECNTPCFINSSMKDNNKKRIKIKIGSNSSDNKIYTEKKDKSFIKNIVQKIEEAYKNRGKNNTKCMIPSKYNSTFYLNEYLNVEPTNNVLYRRRIPNETLYKSDFNKINLKPFIRCNSLRNLNSNNNEGPYKNNKAIIKISNVSPFEVLARSNANNSSKYFQPCNFYCLNKPDHNFNVPKIPRTHSLHNTKITQRKNAQNEHNENKIGLCSLNRRNTYNSFGNPTNYNNSNKETNKIRLHISNDNKENNRSLVSKRDSKQKYYDHDSCLSSNNSNESKYHKKNKNRNEKIKTHIFIPSNTSKNDNIKNENKDEHNMVSVNTNRHSDATKEGEELCSDYGSSDISFREPSKNTSIKRKNIINGIIKCADVDTKIDRNKKSECAENDTMVSSQYENEHFDTDNKSEGENRALFYNKRKEMDDNNKLCLYKQKDDSSLYNRFDNDKNTSRSYEDNSFNSEDDIYNHMSNTTGSSRTIDNGSNRENSKLSLKMDGKKEKRKLNNIENCNNFYIFKGEMLNILDYKEIKEKNSKSNHSSLTNSKIYTRDGSDESDIYYSDDDSEMNERFKNLKTNTISDNINRGNSKKCTNHSQRKLKTNSQNKLNTNRWNDRNSQKIMICDRSVKNGKSLSPSTKSYRNMCSDMRCKKYSQTLGNDEIKSQKSKRSILNELLPIENDDYQSSDKSENQKQSHTSKQSRSSKYQSKGHSKSIYSDKDNHFLNNEKSNKHEYRQTRSKNIDNSIYHTNTKCSNKSKKGNYDRCKSNDNSILKTSRNNTTHKSSNTHLTCFDEVEKDDDRNYEICEYNKESTNNLLPNEKKKVYKTSKVVEGYREGRFPSNYNLYKKNEHIQNKSMNSENYKDYDNVPKYKEKKEIRYSSHYSGDSKRNKKKQSKLHSNNTYYKNCCKRSGTACRAIKSVDEIYKRNISNSSENSEYEYKKPGKNENSFKSKNSLKKSKIGMKGISSNYINEKRNIYVSNILDDDHEENKQNKTSSKEFQSSRREYKNTNKKMSHLNRQDSMNFNPVTTSNKHSTIDNIQKDRSKMCSNLNINYMSKEKNIKSVCESSHNSPNDSIYYDYKNKPRRNLKSMYDVKNEAVKSRHENFYEYNGKKNISNANYKSVENSNKVENKSMHENSIYDRGISKKSSRNRSKNYVSSNHINSNNSNSCNIMCLEDKQITNDIDINIKYKKDKTFDSDSNKKNKKKQRRRDLSRFVENSHYLDSNNQDCKSYKNKYDKISSSKMGSMTCAENENSFQKNNEYIDLYSKKNRSSKNYTTISYKDDNSKNGGEKISSKINEEKIIYYTDISDSEKSKRRHSKRDENFSKIRLSNYSDKNSKSNRSIKRTKSMNEKINKTDLNSNDVHKESVISNRNKTNEFEKEQLYNSNKKNRETNMTYYSNSENEGNICTDLNVQKQKSRSSQISNSFNRIRSKSKEKTVSKEININGSYIIDKNCRQNENNNEKDLEKCQDNNSLRNMDNQVVPNKPSIKLESKCSENEVLPITFEGGEHKNGGYNNCLTSDDIKDKCLYNNKYKENLSETNNSGNTPTDHAVLKNMSMPCENNNVERGISNFQMGPINGVIGLNKANEYMREELNYYLSNNNNDNNLRKLPSIQVSSKKVITEVITKHDTYEKDKEDTFKKPSPNLNNDKSFTNAINHQSNMCISNNGTSTENLQNKNSPLNNIPIINNNSINRKFIPMNNKIDAPKSCVLPFEQNNSFQENGTKDIIKHTYSNPEIEEKKNEILYNHGNNIIYEQNMGNNGMASYDNLNTNKNTNYFGQGKIVNTNEVSNIHNNKNNIIYDNINNCYMMNRNVIKNPMINQTQAISEPINPNYGRNFYSAYYNNKAFSVPNIGTQNMNIPIYNNQVPNIIDNNKMGIIAGTNQPIQQTHPQDFRKFGTYPVIITQNPNSSANNNIKNNNPISNDLEKLNTDKFSNNKYFFYENGQAYIIGDNKVNNPSLVKSMSSYAVPNSCPSYKNI</sequence>
<feature type="region of interest" description="Disordered" evidence="1">
    <location>
        <begin position="616"/>
        <end position="646"/>
    </location>
</feature>
<feature type="compositionally biased region" description="Polar residues" evidence="1">
    <location>
        <begin position="504"/>
        <end position="521"/>
    </location>
</feature>
<dbReference type="Proteomes" id="UP000290582">
    <property type="component" value="Chromosome PVVCY_09"/>
</dbReference>
<gene>
    <name evidence="2" type="ORF">PVVCY_0903950</name>
</gene>
<feature type="region of interest" description="Disordered" evidence="1">
    <location>
        <begin position="1229"/>
        <end position="1254"/>
    </location>
</feature>
<protein>
    <submittedName>
        <fullName evidence="2">Uncharacterized protein</fullName>
    </submittedName>
</protein>
<feature type="compositionally biased region" description="Basic and acidic residues" evidence="1">
    <location>
        <begin position="281"/>
        <end position="308"/>
    </location>
</feature>
<organism evidence="2 3">
    <name type="scientific">Plasmodium vinckei vinckei</name>
    <dbReference type="NCBI Taxonomy" id="54757"/>
    <lineage>
        <taxon>Eukaryota</taxon>
        <taxon>Sar</taxon>
        <taxon>Alveolata</taxon>
        <taxon>Apicomplexa</taxon>
        <taxon>Aconoidasida</taxon>
        <taxon>Haemosporida</taxon>
        <taxon>Plasmodiidae</taxon>
        <taxon>Plasmodium</taxon>
        <taxon>Plasmodium (Vinckeia)</taxon>
    </lineage>
</organism>
<dbReference type="GeneID" id="19961284"/>
<reference evidence="2 3" key="1">
    <citation type="submission" date="2019-01" db="EMBL/GenBank/DDBJ databases">
        <authorList>
            <person name="Ramaprasad A."/>
        </authorList>
    </citation>
    <scope>NUCLEOTIDE SEQUENCE [LARGE SCALE GENOMIC DNA]</scope>
</reference>
<evidence type="ECO:0000313" key="3">
    <source>
        <dbReference type="Proteomes" id="UP000290582"/>
    </source>
</evidence>
<feature type="compositionally biased region" description="Basic and acidic residues" evidence="1">
    <location>
        <begin position="971"/>
        <end position="983"/>
    </location>
</feature>
<dbReference type="KEGG" id="pvv:PVVCY_0903950"/>
<feature type="compositionally biased region" description="Polar residues" evidence="1">
    <location>
        <begin position="801"/>
        <end position="817"/>
    </location>
</feature>
<feature type="compositionally biased region" description="Basic residues" evidence="1">
    <location>
        <begin position="621"/>
        <end position="634"/>
    </location>
</feature>
<feature type="compositionally biased region" description="Polar residues" evidence="1">
    <location>
        <begin position="775"/>
        <end position="787"/>
    </location>
</feature>
<feature type="region of interest" description="Disordered" evidence="1">
    <location>
        <begin position="1345"/>
        <end position="1382"/>
    </location>
</feature>
<feature type="compositionally biased region" description="Polar residues" evidence="1">
    <location>
        <begin position="635"/>
        <end position="645"/>
    </location>
</feature>
<feature type="region of interest" description="Disordered" evidence="1">
    <location>
        <begin position="885"/>
        <end position="931"/>
    </location>
</feature>
<feature type="region of interest" description="Disordered" evidence="1">
    <location>
        <begin position="1163"/>
        <end position="1196"/>
    </location>
</feature>
<feature type="region of interest" description="Disordered" evidence="1">
    <location>
        <begin position="477"/>
        <end position="525"/>
    </location>
</feature>
<feature type="compositionally biased region" description="Basic and acidic residues" evidence="1">
    <location>
        <begin position="894"/>
        <end position="912"/>
    </location>
</feature>